<comment type="subcellular location">
    <subcellularLocation>
        <location evidence="1">Membrane</location>
    </subcellularLocation>
</comment>
<accession>A0A1Y1UDQ9</accession>
<dbReference type="SUPFAM" id="SSF161084">
    <property type="entry name" value="MAPEG domain-like"/>
    <property type="match status" value="1"/>
</dbReference>
<dbReference type="PANTHER" id="PTHR35371:SF1">
    <property type="entry name" value="BLR7753 PROTEIN"/>
    <property type="match status" value="1"/>
</dbReference>
<dbReference type="InParanoid" id="A0A1Y1UDQ9"/>
<dbReference type="AlphaFoldDB" id="A0A1Y1UDQ9"/>
<protein>
    <recommendedName>
        <fullName evidence="8">Membrane-associated, eicosanoid/glutathione metabolism protein</fullName>
    </recommendedName>
</protein>
<keyword evidence="7" id="KW-1185">Reference proteome</keyword>
<evidence type="ECO:0000256" key="1">
    <source>
        <dbReference type="ARBA" id="ARBA00004370"/>
    </source>
</evidence>
<reference evidence="6 7" key="1">
    <citation type="submission" date="2017-03" db="EMBL/GenBank/DDBJ databases">
        <title>Widespread Adenine N6-methylation of Active Genes in Fungi.</title>
        <authorList>
            <consortium name="DOE Joint Genome Institute"/>
            <person name="Mondo S.J."/>
            <person name="Dannebaum R.O."/>
            <person name="Kuo R.C."/>
            <person name="Louie K.B."/>
            <person name="Bewick A.J."/>
            <person name="Labutti K."/>
            <person name="Haridas S."/>
            <person name="Kuo A."/>
            <person name="Salamov A."/>
            <person name="Ahrendt S.R."/>
            <person name="Lau R."/>
            <person name="Bowen B.P."/>
            <person name="Lipzen A."/>
            <person name="Sullivan W."/>
            <person name="Andreopoulos W.B."/>
            <person name="Clum A."/>
            <person name="Lindquist E."/>
            <person name="Daum C."/>
            <person name="Northen T.R."/>
            <person name="Ramamoorthy G."/>
            <person name="Schmitz R.J."/>
            <person name="Gryganskyi A."/>
            <person name="Culley D."/>
            <person name="Magnuson J."/>
            <person name="James T.Y."/>
            <person name="O'Malley M.A."/>
            <person name="Stajich J.E."/>
            <person name="Spatafora J.W."/>
            <person name="Visel A."/>
            <person name="Grigoriev I.V."/>
        </authorList>
    </citation>
    <scope>NUCLEOTIDE SEQUENCE [LARGE SCALE GENOMIC DNA]</scope>
    <source>
        <strain evidence="6 7">NRRL Y-17943</strain>
    </source>
</reference>
<keyword evidence="3 5" id="KW-1133">Transmembrane helix</keyword>
<dbReference type="InterPro" id="IPR023352">
    <property type="entry name" value="MAPEG-like_dom_sf"/>
</dbReference>
<dbReference type="RefSeq" id="XP_021869818.1">
    <property type="nucleotide sequence ID" value="XM_022018455.1"/>
</dbReference>
<evidence type="ECO:0000256" key="2">
    <source>
        <dbReference type="ARBA" id="ARBA00022692"/>
    </source>
</evidence>
<evidence type="ECO:0000256" key="4">
    <source>
        <dbReference type="ARBA" id="ARBA00023136"/>
    </source>
</evidence>
<feature type="transmembrane region" description="Helical" evidence="5">
    <location>
        <begin position="12"/>
        <end position="35"/>
    </location>
</feature>
<dbReference type="GeneID" id="33560264"/>
<organism evidence="6 7">
    <name type="scientific">Kockovaella imperatae</name>
    <dbReference type="NCBI Taxonomy" id="4999"/>
    <lineage>
        <taxon>Eukaryota</taxon>
        <taxon>Fungi</taxon>
        <taxon>Dikarya</taxon>
        <taxon>Basidiomycota</taxon>
        <taxon>Agaricomycotina</taxon>
        <taxon>Tremellomycetes</taxon>
        <taxon>Tremellales</taxon>
        <taxon>Cuniculitremaceae</taxon>
        <taxon>Kockovaella</taxon>
    </lineage>
</organism>
<sequence>MSFAGLNTAHNFSFYAIPAAFGISLAPHLYAIALYNKERAAGTDAWDWNNPKKNLAGVKEAKLSPQMADRYARAEAANENGFSSLPLFAAAVIAGNVARIEPKALNSAVTVYLASRIAFNLIYINGTSALLGYARTISWWVSAGSCLSLFIQAGNKFYGNYAAF</sequence>
<dbReference type="Proteomes" id="UP000193218">
    <property type="component" value="Unassembled WGS sequence"/>
</dbReference>
<keyword evidence="4 5" id="KW-0472">Membrane</keyword>
<comment type="caution">
    <text evidence="6">The sequence shown here is derived from an EMBL/GenBank/DDBJ whole genome shotgun (WGS) entry which is preliminary data.</text>
</comment>
<evidence type="ECO:0000256" key="3">
    <source>
        <dbReference type="ARBA" id="ARBA00022989"/>
    </source>
</evidence>
<evidence type="ECO:0000256" key="5">
    <source>
        <dbReference type="SAM" id="Phobius"/>
    </source>
</evidence>
<evidence type="ECO:0008006" key="8">
    <source>
        <dbReference type="Google" id="ProtNLM"/>
    </source>
</evidence>
<dbReference type="OrthoDB" id="2122304at2759"/>
<evidence type="ECO:0000313" key="6">
    <source>
        <dbReference type="EMBL" id="ORX35654.1"/>
    </source>
</evidence>
<dbReference type="GO" id="GO:0016020">
    <property type="term" value="C:membrane"/>
    <property type="evidence" value="ECO:0007669"/>
    <property type="project" value="UniProtKB-SubCell"/>
</dbReference>
<proteinExistence type="predicted"/>
<dbReference type="InterPro" id="IPR001129">
    <property type="entry name" value="Membr-assoc_MAPEG"/>
</dbReference>
<keyword evidence="2 5" id="KW-0812">Transmembrane</keyword>
<gene>
    <name evidence="6" type="ORF">BD324DRAFT_652202</name>
</gene>
<name>A0A1Y1UDQ9_9TREE</name>
<dbReference type="Gene3D" id="1.20.120.550">
    <property type="entry name" value="Membrane associated eicosanoid/glutathione metabolism-like domain"/>
    <property type="match status" value="1"/>
</dbReference>
<evidence type="ECO:0000313" key="7">
    <source>
        <dbReference type="Proteomes" id="UP000193218"/>
    </source>
</evidence>
<dbReference type="Pfam" id="PF01124">
    <property type="entry name" value="MAPEG"/>
    <property type="match status" value="1"/>
</dbReference>
<dbReference type="PANTHER" id="PTHR35371">
    <property type="entry name" value="INNER MEMBRANE PROTEIN"/>
    <property type="match status" value="1"/>
</dbReference>
<dbReference type="EMBL" id="NBSH01000010">
    <property type="protein sequence ID" value="ORX35654.1"/>
    <property type="molecule type" value="Genomic_DNA"/>
</dbReference>